<evidence type="ECO:0000256" key="2">
    <source>
        <dbReference type="ARBA" id="ARBA00012513"/>
    </source>
</evidence>
<dbReference type="Pfam" id="PF00069">
    <property type="entry name" value="Pkinase"/>
    <property type="match status" value="1"/>
</dbReference>
<keyword evidence="4 7" id="KW-0547">Nucleotide-binding</keyword>
<evidence type="ECO:0000256" key="1">
    <source>
        <dbReference type="ARBA" id="ARBA00010886"/>
    </source>
</evidence>
<dbReference type="InterPro" id="IPR008271">
    <property type="entry name" value="Ser/Thr_kinase_AS"/>
</dbReference>
<evidence type="ECO:0000256" key="8">
    <source>
        <dbReference type="RuleBase" id="RU000304"/>
    </source>
</evidence>
<evidence type="ECO:0000313" key="11">
    <source>
        <dbReference type="Proteomes" id="UP001273166"/>
    </source>
</evidence>
<dbReference type="RefSeq" id="XP_062727515.1">
    <property type="nucleotide sequence ID" value="XM_062865613.1"/>
</dbReference>
<dbReference type="GO" id="GO:0005524">
    <property type="term" value="F:ATP binding"/>
    <property type="evidence" value="ECO:0007669"/>
    <property type="project" value="UniProtKB-UniRule"/>
</dbReference>
<reference evidence="10" key="1">
    <citation type="journal article" date="2023" name="Mol. Phylogenet. Evol.">
        <title>Genome-scale phylogeny and comparative genomics of the fungal order Sordariales.</title>
        <authorList>
            <person name="Hensen N."/>
            <person name="Bonometti L."/>
            <person name="Westerberg I."/>
            <person name="Brannstrom I.O."/>
            <person name="Guillou S."/>
            <person name="Cros-Aarteil S."/>
            <person name="Calhoun S."/>
            <person name="Haridas S."/>
            <person name="Kuo A."/>
            <person name="Mondo S."/>
            <person name="Pangilinan J."/>
            <person name="Riley R."/>
            <person name="LaButti K."/>
            <person name="Andreopoulos B."/>
            <person name="Lipzen A."/>
            <person name="Chen C."/>
            <person name="Yan M."/>
            <person name="Daum C."/>
            <person name="Ng V."/>
            <person name="Clum A."/>
            <person name="Steindorff A."/>
            <person name="Ohm R.A."/>
            <person name="Martin F."/>
            <person name="Silar P."/>
            <person name="Natvig D.O."/>
            <person name="Lalanne C."/>
            <person name="Gautier V."/>
            <person name="Ament-Velasquez S.L."/>
            <person name="Kruys A."/>
            <person name="Hutchinson M.I."/>
            <person name="Powell A.J."/>
            <person name="Barry K."/>
            <person name="Miller A.N."/>
            <person name="Grigoriev I.V."/>
            <person name="Debuchy R."/>
            <person name="Gladieux P."/>
            <person name="Hiltunen Thoren M."/>
            <person name="Johannesson H."/>
        </authorList>
    </citation>
    <scope>NUCLEOTIDE SEQUENCE</scope>
    <source>
        <strain evidence="10">CBS 333.67</strain>
    </source>
</reference>
<dbReference type="Gene3D" id="1.10.510.10">
    <property type="entry name" value="Transferase(Phosphotransferase) domain 1"/>
    <property type="match status" value="1"/>
</dbReference>
<comment type="similarity">
    <text evidence="1">Belongs to the protein kinase superfamily. NEK Ser/Thr protein kinase family. NIMA subfamily.</text>
</comment>
<keyword evidence="6 7" id="KW-0067">ATP-binding</keyword>
<dbReference type="GO" id="GO:0004674">
    <property type="term" value="F:protein serine/threonine kinase activity"/>
    <property type="evidence" value="ECO:0007669"/>
    <property type="project" value="UniProtKB-KW"/>
</dbReference>
<evidence type="ECO:0000256" key="6">
    <source>
        <dbReference type="ARBA" id="ARBA00022840"/>
    </source>
</evidence>
<dbReference type="PANTHER" id="PTHR43671">
    <property type="entry name" value="SERINE/THREONINE-PROTEIN KINASE NEK"/>
    <property type="match status" value="1"/>
</dbReference>
<dbReference type="InterPro" id="IPR017441">
    <property type="entry name" value="Protein_kinase_ATP_BS"/>
</dbReference>
<dbReference type="Gene3D" id="3.30.200.20">
    <property type="entry name" value="Phosphorylase Kinase, domain 1"/>
    <property type="match status" value="1"/>
</dbReference>
<dbReference type="CDD" id="cd00180">
    <property type="entry name" value="PKc"/>
    <property type="match status" value="1"/>
</dbReference>
<dbReference type="InterPro" id="IPR011009">
    <property type="entry name" value="Kinase-like_dom_sf"/>
</dbReference>
<dbReference type="InterPro" id="IPR050660">
    <property type="entry name" value="NEK_Ser/Thr_kinase"/>
</dbReference>
<evidence type="ECO:0000313" key="10">
    <source>
        <dbReference type="EMBL" id="KAK3311735.1"/>
    </source>
</evidence>
<dbReference type="SMART" id="SM00220">
    <property type="entry name" value="S_TKc"/>
    <property type="match status" value="1"/>
</dbReference>
<dbReference type="PROSITE" id="PS00108">
    <property type="entry name" value="PROTEIN_KINASE_ST"/>
    <property type="match status" value="1"/>
</dbReference>
<dbReference type="EC" id="2.7.11.1" evidence="2"/>
<evidence type="ECO:0000256" key="4">
    <source>
        <dbReference type="ARBA" id="ARBA00022741"/>
    </source>
</evidence>
<dbReference type="SUPFAM" id="SSF56112">
    <property type="entry name" value="Protein kinase-like (PK-like)"/>
    <property type="match status" value="1"/>
</dbReference>
<comment type="caution">
    <text evidence="10">The sequence shown here is derived from an EMBL/GenBank/DDBJ whole genome shotgun (WGS) entry which is preliminary data.</text>
</comment>
<organism evidence="10 11">
    <name type="scientific">Chaetomium strumarium</name>
    <dbReference type="NCBI Taxonomy" id="1170767"/>
    <lineage>
        <taxon>Eukaryota</taxon>
        <taxon>Fungi</taxon>
        <taxon>Dikarya</taxon>
        <taxon>Ascomycota</taxon>
        <taxon>Pezizomycotina</taxon>
        <taxon>Sordariomycetes</taxon>
        <taxon>Sordariomycetidae</taxon>
        <taxon>Sordariales</taxon>
        <taxon>Chaetomiaceae</taxon>
        <taxon>Chaetomium</taxon>
    </lineage>
</organism>
<evidence type="ECO:0000259" key="9">
    <source>
        <dbReference type="PROSITE" id="PS50011"/>
    </source>
</evidence>
<dbReference type="PROSITE" id="PS00107">
    <property type="entry name" value="PROTEIN_KINASE_ATP"/>
    <property type="match status" value="1"/>
</dbReference>
<name>A0AAJ0M7H3_9PEZI</name>
<reference evidence="10" key="2">
    <citation type="submission" date="2023-06" db="EMBL/GenBank/DDBJ databases">
        <authorList>
            <consortium name="Lawrence Berkeley National Laboratory"/>
            <person name="Mondo S.J."/>
            <person name="Hensen N."/>
            <person name="Bonometti L."/>
            <person name="Westerberg I."/>
            <person name="Brannstrom I.O."/>
            <person name="Guillou S."/>
            <person name="Cros-Aarteil S."/>
            <person name="Calhoun S."/>
            <person name="Haridas S."/>
            <person name="Kuo A."/>
            <person name="Pangilinan J."/>
            <person name="Riley R."/>
            <person name="Labutti K."/>
            <person name="Andreopoulos B."/>
            <person name="Lipzen A."/>
            <person name="Chen C."/>
            <person name="Yanf M."/>
            <person name="Daum C."/>
            <person name="Ng V."/>
            <person name="Clum A."/>
            <person name="Steindorff A."/>
            <person name="Ohm R."/>
            <person name="Martin F."/>
            <person name="Silar P."/>
            <person name="Natvig D."/>
            <person name="Lalanne C."/>
            <person name="Gautier V."/>
            <person name="Ament-Velasquez S.L."/>
            <person name="Kruys A."/>
            <person name="Hutchinson M.I."/>
            <person name="Powell A.J."/>
            <person name="Barry K."/>
            <person name="Miller A.N."/>
            <person name="Grigoriev I.V."/>
            <person name="Debuchy R."/>
            <person name="Gladieux P."/>
            <person name="Thoren M.H."/>
            <person name="Johannesson H."/>
        </authorList>
    </citation>
    <scope>NUCLEOTIDE SEQUENCE</scope>
    <source>
        <strain evidence="10">CBS 333.67</strain>
    </source>
</reference>
<proteinExistence type="inferred from homology"/>
<gene>
    <name evidence="10" type="ORF">B0T15DRAFT_424441</name>
</gene>
<dbReference type="InterPro" id="IPR000719">
    <property type="entry name" value="Prot_kinase_dom"/>
</dbReference>
<accession>A0AAJ0M7H3</accession>
<dbReference type="PROSITE" id="PS50011">
    <property type="entry name" value="PROTEIN_KINASE_DOM"/>
    <property type="match status" value="1"/>
</dbReference>
<evidence type="ECO:0000256" key="5">
    <source>
        <dbReference type="ARBA" id="ARBA00022777"/>
    </source>
</evidence>
<keyword evidence="11" id="KW-1185">Reference proteome</keyword>
<evidence type="ECO:0000256" key="3">
    <source>
        <dbReference type="ARBA" id="ARBA00022679"/>
    </source>
</evidence>
<feature type="binding site" evidence="7">
    <location>
        <position position="41"/>
    </location>
    <ligand>
        <name>ATP</name>
        <dbReference type="ChEBI" id="CHEBI:30616"/>
    </ligand>
</feature>
<dbReference type="GeneID" id="87884442"/>
<sequence>MFRNIDNTGSRYGLGKQLGKGSFGIVCKARRVSDGKLMACKIVSISPDNVDLTLQELEVWIDAADRSSHVAKVYDAEYSKTDNEAYIYMELFEGGDARDFANELTGHRAIIHPLLLSVIAYQTALGLKQIHEKMFQHRDLKPENILMTRKITAGMNRALWDLDNRERPNERDLAAVWKIVREPRLVVLADFGLARDHKAPSRRAGMVTKVALPGGFNPAYNAPEMVKNNVQSRYADVFSLGMVIYNLATLHFPRDASERGDMPSRYPTSLRKLYLHCTEENPKRRPMAEDVVDVLDGIVDAEYQRMASPYKAWM</sequence>
<dbReference type="EMBL" id="JAUDZG010000001">
    <property type="protein sequence ID" value="KAK3311735.1"/>
    <property type="molecule type" value="Genomic_DNA"/>
</dbReference>
<evidence type="ECO:0000256" key="7">
    <source>
        <dbReference type="PROSITE-ProRule" id="PRU10141"/>
    </source>
</evidence>
<dbReference type="AlphaFoldDB" id="A0AAJ0M7H3"/>
<keyword evidence="5 10" id="KW-0418">Kinase</keyword>
<feature type="domain" description="Protein kinase" evidence="9">
    <location>
        <begin position="12"/>
        <end position="299"/>
    </location>
</feature>
<keyword evidence="3" id="KW-0808">Transferase</keyword>
<dbReference type="PANTHER" id="PTHR43671:SF13">
    <property type="entry name" value="SERINE_THREONINE-PROTEIN KINASE NEK2"/>
    <property type="match status" value="1"/>
</dbReference>
<protein>
    <recommendedName>
        <fullName evidence="2">non-specific serine/threonine protein kinase</fullName>
        <ecNumber evidence="2">2.7.11.1</ecNumber>
    </recommendedName>
</protein>
<keyword evidence="8" id="KW-0723">Serine/threonine-protein kinase</keyword>
<dbReference type="Proteomes" id="UP001273166">
    <property type="component" value="Unassembled WGS sequence"/>
</dbReference>